<evidence type="ECO:0000256" key="6">
    <source>
        <dbReference type="SAM" id="Phobius"/>
    </source>
</evidence>
<comment type="subcellular location">
    <subcellularLocation>
        <location evidence="1">Membrane</location>
        <topology evidence="1">Multi-pass membrane protein</topology>
    </subcellularLocation>
</comment>
<gene>
    <name evidence="8" type="ORF">L284_13330</name>
</gene>
<dbReference type="eggNOG" id="COG0697">
    <property type="taxonomic scope" value="Bacteria"/>
</dbReference>
<dbReference type="SUPFAM" id="SSF103481">
    <property type="entry name" value="Multidrug resistance efflux transporter EmrE"/>
    <property type="match status" value="2"/>
</dbReference>
<feature type="domain" description="EamA" evidence="7">
    <location>
        <begin position="19"/>
        <end position="151"/>
    </location>
</feature>
<reference evidence="8 9" key="1">
    <citation type="journal article" date="2013" name="Genome Announc.">
        <title>Genome Sequence of Novosphingobium lindaniclasticum LE124T, Isolated from a Hexachlorocyclohexane Dumpsite.</title>
        <authorList>
            <person name="Saxena A."/>
            <person name="Nayyar N."/>
            <person name="Sangwan N."/>
            <person name="Kumari R."/>
            <person name="Khurana J.P."/>
            <person name="Lal R."/>
        </authorList>
    </citation>
    <scope>NUCLEOTIDE SEQUENCE [LARGE SCALE GENOMIC DNA]</scope>
    <source>
        <strain evidence="8 9">LE124</strain>
    </source>
</reference>
<feature type="transmembrane region" description="Helical" evidence="6">
    <location>
        <begin position="196"/>
        <end position="217"/>
    </location>
</feature>
<dbReference type="Proteomes" id="UP000015527">
    <property type="component" value="Unassembled WGS sequence"/>
</dbReference>
<sequence>MSTRETSGARSHPDRPLLAITLRLMAMVMLSTMFMLVKLAGERGVSAPEMVFWRQAMAVPLIAGWLLATGRIGLLKTRRVPSHAFRALAGTLGLVCNVTAAMLLPLSVGTTLGFTAPLFAVLITALILRDRVGPWRWLAVGLGFVGVLVITQPADLLHGGIGSLPPIGLAAGLGAGVVVAIVSFQIRDLARTEAPIACVFWFAFFGSLLAAVLLPLFGRPHEAQVWLLLVAVGLAGTLAQLLITAALRHGAVATVVVMDYTALIWATVYGYTIFGHLPEASTWLGAPLIIAAGLIITWREHHLSKRISPTSALDESAAEESLVTTPKMTREPGA</sequence>
<evidence type="ECO:0000313" key="9">
    <source>
        <dbReference type="Proteomes" id="UP000015527"/>
    </source>
</evidence>
<dbReference type="InterPro" id="IPR000620">
    <property type="entry name" value="EamA_dom"/>
</dbReference>
<dbReference type="PANTHER" id="PTHR22911">
    <property type="entry name" value="ACYL-MALONYL CONDENSING ENZYME-RELATED"/>
    <property type="match status" value="1"/>
</dbReference>
<evidence type="ECO:0000256" key="4">
    <source>
        <dbReference type="ARBA" id="ARBA00022989"/>
    </source>
</evidence>
<feature type="transmembrane region" description="Helical" evidence="6">
    <location>
        <begin position="110"/>
        <end position="128"/>
    </location>
</feature>
<dbReference type="AlphaFoldDB" id="T0IW49"/>
<evidence type="ECO:0000256" key="5">
    <source>
        <dbReference type="ARBA" id="ARBA00023136"/>
    </source>
</evidence>
<dbReference type="Pfam" id="PF00892">
    <property type="entry name" value="EamA"/>
    <property type="match status" value="2"/>
</dbReference>
<name>T0IW49_9SPHN</name>
<proteinExistence type="inferred from homology"/>
<feature type="transmembrane region" description="Helical" evidence="6">
    <location>
        <begin position="52"/>
        <end position="72"/>
    </location>
</feature>
<evidence type="ECO:0000256" key="2">
    <source>
        <dbReference type="ARBA" id="ARBA00009853"/>
    </source>
</evidence>
<feature type="transmembrane region" description="Helical" evidence="6">
    <location>
        <begin position="280"/>
        <end position="298"/>
    </location>
</feature>
<keyword evidence="5 6" id="KW-0472">Membrane</keyword>
<feature type="transmembrane region" description="Helical" evidence="6">
    <location>
        <begin position="84"/>
        <end position="104"/>
    </location>
</feature>
<feature type="transmembrane region" description="Helical" evidence="6">
    <location>
        <begin position="250"/>
        <end position="274"/>
    </location>
</feature>
<keyword evidence="3 6" id="KW-0812">Transmembrane</keyword>
<accession>T0IW49</accession>
<feature type="transmembrane region" description="Helical" evidence="6">
    <location>
        <begin position="20"/>
        <end position="40"/>
    </location>
</feature>
<dbReference type="GO" id="GO:0016020">
    <property type="term" value="C:membrane"/>
    <property type="evidence" value="ECO:0007669"/>
    <property type="project" value="UniProtKB-SubCell"/>
</dbReference>
<comment type="caution">
    <text evidence="8">The sequence shown here is derived from an EMBL/GenBank/DDBJ whole genome shotgun (WGS) entry which is preliminary data.</text>
</comment>
<evidence type="ECO:0000256" key="3">
    <source>
        <dbReference type="ARBA" id="ARBA00022692"/>
    </source>
</evidence>
<dbReference type="PATRIC" id="fig|1096930.3.peg.2657"/>
<feature type="transmembrane region" description="Helical" evidence="6">
    <location>
        <begin position="223"/>
        <end position="243"/>
    </location>
</feature>
<feature type="transmembrane region" description="Helical" evidence="6">
    <location>
        <begin position="135"/>
        <end position="154"/>
    </location>
</feature>
<evidence type="ECO:0000256" key="1">
    <source>
        <dbReference type="ARBA" id="ARBA00004141"/>
    </source>
</evidence>
<dbReference type="PANTHER" id="PTHR22911:SF6">
    <property type="entry name" value="SOLUTE CARRIER FAMILY 35 MEMBER G1"/>
    <property type="match status" value="1"/>
</dbReference>
<keyword evidence="4 6" id="KW-1133">Transmembrane helix</keyword>
<dbReference type="RefSeq" id="WP_021234498.1">
    <property type="nucleotide sequence ID" value="NZ_ATHL01000083.1"/>
</dbReference>
<feature type="transmembrane region" description="Helical" evidence="6">
    <location>
        <begin position="166"/>
        <end position="184"/>
    </location>
</feature>
<comment type="similarity">
    <text evidence="2">Belongs to the drug/metabolite transporter (DMT) superfamily. 10 TMS drug/metabolite exporter (DME) (TC 2.A.7.3) family.</text>
</comment>
<evidence type="ECO:0000259" key="7">
    <source>
        <dbReference type="Pfam" id="PF00892"/>
    </source>
</evidence>
<protein>
    <recommendedName>
        <fullName evidence="7">EamA domain-containing protein</fullName>
    </recommendedName>
</protein>
<organism evidence="8 9">
    <name type="scientific">Novosphingobium lindaniclasticum LE124</name>
    <dbReference type="NCBI Taxonomy" id="1096930"/>
    <lineage>
        <taxon>Bacteria</taxon>
        <taxon>Pseudomonadati</taxon>
        <taxon>Pseudomonadota</taxon>
        <taxon>Alphaproteobacteria</taxon>
        <taxon>Sphingomonadales</taxon>
        <taxon>Sphingomonadaceae</taxon>
        <taxon>Novosphingobium</taxon>
    </lineage>
</organism>
<feature type="domain" description="EamA" evidence="7">
    <location>
        <begin position="167"/>
        <end position="297"/>
    </location>
</feature>
<dbReference type="EMBL" id="ATHL01000083">
    <property type="protein sequence ID" value="EQB13919.1"/>
    <property type="molecule type" value="Genomic_DNA"/>
</dbReference>
<dbReference type="InterPro" id="IPR037185">
    <property type="entry name" value="EmrE-like"/>
</dbReference>
<keyword evidence="9" id="KW-1185">Reference proteome</keyword>
<evidence type="ECO:0000313" key="8">
    <source>
        <dbReference type="EMBL" id="EQB13919.1"/>
    </source>
</evidence>